<dbReference type="Pfam" id="PF00067">
    <property type="entry name" value="p450"/>
    <property type="match status" value="1"/>
</dbReference>
<dbReference type="Proteomes" id="UP001500635">
    <property type="component" value="Unassembled WGS sequence"/>
</dbReference>
<evidence type="ECO:0000256" key="5">
    <source>
        <dbReference type="ARBA" id="ARBA00023004"/>
    </source>
</evidence>
<dbReference type="CDD" id="cd11037">
    <property type="entry name" value="CYP199A2-like"/>
    <property type="match status" value="1"/>
</dbReference>
<gene>
    <name evidence="8" type="ORF">GCM10023147_42750</name>
</gene>
<dbReference type="PRINTS" id="PR00359">
    <property type="entry name" value="BP450"/>
</dbReference>
<comment type="caution">
    <text evidence="8">The sequence shown here is derived from an EMBL/GenBank/DDBJ whole genome shotgun (WGS) entry which is preliminary data.</text>
</comment>
<dbReference type="PANTHER" id="PTHR46696">
    <property type="entry name" value="P450, PUTATIVE (EUROFUNG)-RELATED"/>
    <property type="match status" value="1"/>
</dbReference>
<evidence type="ECO:0000256" key="4">
    <source>
        <dbReference type="ARBA" id="ARBA00023002"/>
    </source>
</evidence>
<comment type="similarity">
    <text evidence="1 7">Belongs to the cytochrome P450 family.</text>
</comment>
<keyword evidence="3 7" id="KW-0479">Metal-binding</keyword>
<dbReference type="PANTHER" id="PTHR46696:SF1">
    <property type="entry name" value="CYTOCHROME P450 YJIB-RELATED"/>
    <property type="match status" value="1"/>
</dbReference>
<evidence type="ECO:0000256" key="7">
    <source>
        <dbReference type="RuleBase" id="RU000461"/>
    </source>
</evidence>
<dbReference type="InterPro" id="IPR001128">
    <property type="entry name" value="Cyt_P450"/>
</dbReference>
<name>A0ABP8K8W5_9ACTN</name>
<dbReference type="InterPro" id="IPR002397">
    <property type="entry name" value="Cyt_P450_B"/>
</dbReference>
<dbReference type="PROSITE" id="PS00086">
    <property type="entry name" value="CYTOCHROME_P450"/>
    <property type="match status" value="1"/>
</dbReference>
<organism evidence="8 9">
    <name type="scientific">Tsukamurella soli</name>
    <dbReference type="NCBI Taxonomy" id="644556"/>
    <lineage>
        <taxon>Bacteria</taxon>
        <taxon>Bacillati</taxon>
        <taxon>Actinomycetota</taxon>
        <taxon>Actinomycetes</taxon>
        <taxon>Mycobacteriales</taxon>
        <taxon>Tsukamurellaceae</taxon>
        <taxon>Tsukamurella</taxon>
    </lineage>
</organism>
<evidence type="ECO:0000256" key="2">
    <source>
        <dbReference type="ARBA" id="ARBA00022617"/>
    </source>
</evidence>
<evidence type="ECO:0000256" key="6">
    <source>
        <dbReference type="ARBA" id="ARBA00023033"/>
    </source>
</evidence>
<dbReference type="SUPFAM" id="SSF48264">
    <property type="entry name" value="Cytochrome P450"/>
    <property type="match status" value="1"/>
</dbReference>
<reference evidence="9" key="1">
    <citation type="journal article" date="2019" name="Int. J. Syst. Evol. Microbiol.">
        <title>The Global Catalogue of Microorganisms (GCM) 10K type strain sequencing project: providing services to taxonomists for standard genome sequencing and annotation.</title>
        <authorList>
            <consortium name="The Broad Institute Genomics Platform"/>
            <consortium name="The Broad Institute Genome Sequencing Center for Infectious Disease"/>
            <person name="Wu L."/>
            <person name="Ma J."/>
        </authorList>
    </citation>
    <scope>NUCLEOTIDE SEQUENCE [LARGE SCALE GENOMIC DNA]</scope>
    <source>
        <strain evidence="9">JCM 17688</strain>
    </source>
</reference>
<keyword evidence="2 7" id="KW-0349">Heme</keyword>
<dbReference type="RefSeq" id="WP_344999910.1">
    <property type="nucleotide sequence ID" value="NZ_BAABFR010000096.1"/>
</dbReference>
<dbReference type="InterPro" id="IPR017972">
    <property type="entry name" value="Cyt_P450_CS"/>
</dbReference>
<keyword evidence="9" id="KW-1185">Reference proteome</keyword>
<keyword evidence="4 7" id="KW-0560">Oxidoreductase</keyword>
<evidence type="ECO:0000256" key="3">
    <source>
        <dbReference type="ARBA" id="ARBA00022723"/>
    </source>
</evidence>
<keyword evidence="6 7" id="KW-0503">Monooxygenase</keyword>
<sequence length="394" mass="43587">MSIDVSDHASDIDLFTDESLDDPFPSHRVLRDRGPATYLSGHDLWYLGRYAEVRAALSDWETFSSAKGTGLNDVINEAWSSTVIMVDPPVHTKLRKLFTDRLGRRQLKPISETIDQRAKQLAEKLVQQGEFDGVRDMAHDLPANVIMDLVGWPESERSNLMEYASGSFDCVGPENQRMTDGMPKLAESIEYVTDIYDSGRLTPGSFGYTIAEAAAIGEITKDDAIGLLLSYAVAAFDTTINAMSSGMWLFAQNPEQWQIFRRDPALAAAAFNETVRLECPLQFFSRMTTRDVDMGDGVMIPAGARVLISFGGANRDGRHYEDPDEFRIERNPVDHLAFGSGVHACVGQNLARMEGIAVFRAMASRAKTVELNGPVVRALNNMTRGLESLPLRVS</sequence>
<dbReference type="Gene3D" id="1.10.630.10">
    <property type="entry name" value="Cytochrome P450"/>
    <property type="match status" value="1"/>
</dbReference>
<proteinExistence type="inferred from homology"/>
<protein>
    <submittedName>
        <fullName evidence="8">Cytochrome P450</fullName>
    </submittedName>
</protein>
<accession>A0ABP8K8W5</accession>
<dbReference type="EMBL" id="BAABFR010000096">
    <property type="protein sequence ID" value="GAA4402313.1"/>
    <property type="molecule type" value="Genomic_DNA"/>
</dbReference>
<evidence type="ECO:0000313" key="8">
    <source>
        <dbReference type="EMBL" id="GAA4402313.1"/>
    </source>
</evidence>
<evidence type="ECO:0000313" key="9">
    <source>
        <dbReference type="Proteomes" id="UP001500635"/>
    </source>
</evidence>
<evidence type="ECO:0000256" key="1">
    <source>
        <dbReference type="ARBA" id="ARBA00010617"/>
    </source>
</evidence>
<dbReference type="InterPro" id="IPR036396">
    <property type="entry name" value="Cyt_P450_sf"/>
</dbReference>
<keyword evidence="5 7" id="KW-0408">Iron</keyword>